<evidence type="ECO:0000256" key="1">
    <source>
        <dbReference type="ARBA" id="ARBA00001933"/>
    </source>
</evidence>
<name>A0A2W7IAA9_9PROT</name>
<dbReference type="InterPro" id="IPR015421">
    <property type="entry name" value="PyrdxlP-dep_Trfase_major"/>
</dbReference>
<organism evidence="6 7">
    <name type="scientific">Humitalea rosea</name>
    <dbReference type="NCBI Taxonomy" id="990373"/>
    <lineage>
        <taxon>Bacteria</taxon>
        <taxon>Pseudomonadati</taxon>
        <taxon>Pseudomonadota</taxon>
        <taxon>Alphaproteobacteria</taxon>
        <taxon>Acetobacterales</taxon>
        <taxon>Roseomonadaceae</taxon>
        <taxon>Humitalea</taxon>
    </lineage>
</organism>
<keyword evidence="7" id="KW-1185">Reference proteome</keyword>
<dbReference type="NCBIfam" id="NF005685">
    <property type="entry name" value="PRK07483.1"/>
    <property type="match status" value="1"/>
</dbReference>
<comment type="similarity">
    <text evidence="2 5">Belongs to the class-III pyridoxal-phosphate-dependent aminotransferase family.</text>
</comment>
<dbReference type="InterPro" id="IPR015424">
    <property type="entry name" value="PyrdxlP-dep_Trfase"/>
</dbReference>
<dbReference type="SUPFAM" id="SSF53383">
    <property type="entry name" value="PLP-dependent transferases"/>
    <property type="match status" value="1"/>
</dbReference>
<dbReference type="Gene3D" id="3.40.640.10">
    <property type="entry name" value="Type I PLP-dependent aspartate aminotransferase-like (Major domain)"/>
    <property type="match status" value="1"/>
</dbReference>
<evidence type="ECO:0000256" key="2">
    <source>
        <dbReference type="ARBA" id="ARBA00008954"/>
    </source>
</evidence>
<proteinExistence type="inferred from homology"/>
<dbReference type="Gene3D" id="3.90.1150.10">
    <property type="entry name" value="Aspartate Aminotransferase, domain 1"/>
    <property type="match status" value="1"/>
</dbReference>
<evidence type="ECO:0000256" key="3">
    <source>
        <dbReference type="ARBA" id="ARBA00022576"/>
    </source>
</evidence>
<sequence length="445" mass="47287">MTSHILHRSLRTDPAIAVSGHGIMLRDSTGREVMDGSGGAAVACLGHGHPVVIAAMKAQIDQLCYAHTSLFSCEPAEALADLLVGHAPGGLTHAYFVSSGSEAMEAAMKLSRQYMLEIGQPQRSRYIARRQSYHGNTLGALGLGGNAARRAPYAPILADIFSHVSPCYTYRERGETESDAEYVARLAAELEAEFQRLGPDTVIAFCAETVVGATLGCVTAVPGYFPAMREVCDRHGALLILDEVMSGMGRTGRTHAWEDEGVTPDIQVIAKGLGGGYQPIGGILVAGRVAEALRAGSGVFKHGHTYQAHPVATAAALAVQRVIRDEDLLSNVRAMGAHLADRLVERFGNQAHVGDIRGRGLFQAIELVADRATKAPFDPALHIADRIRDAAFEAGLACYPMGGTIDGTRGDHVILAPPYNVTADQVDRMVDRLAAGVQRVLAAVR</sequence>
<keyword evidence="4 5" id="KW-0663">Pyridoxal phosphate</keyword>
<dbReference type="GO" id="GO:0030170">
    <property type="term" value="F:pyridoxal phosphate binding"/>
    <property type="evidence" value="ECO:0007669"/>
    <property type="project" value="InterPro"/>
</dbReference>
<reference evidence="6 7" key="1">
    <citation type="submission" date="2018-06" db="EMBL/GenBank/DDBJ databases">
        <title>Genomic Encyclopedia of Archaeal and Bacterial Type Strains, Phase II (KMG-II): from individual species to whole genera.</title>
        <authorList>
            <person name="Goeker M."/>
        </authorList>
    </citation>
    <scope>NUCLEOTIDE SEQUENCE [LARGE SCALE GENOMIC DNA]</scope>
    <source>
        <strain evidence="6 7">DSM 24525</strain>
    </source>
</reference>
<comment type="caution">
    <text evidence="6">The sequence shown here is derived from an EMBL/GenBank/DDBJ whole genome shotgun (WGS) entry which is preliminary data.</text>
</comment>
<keyword evidence="6" id="KW-0808">Transferase</keyword>
<dbReference type="GO" id="GO:0008483">
    <property type="term" value="F:transaminase activity"/>
    <property type="evidence" value="ECO:0007669"/>
    <property type="project" value="UniProtKB-KW"/>
</dbReference>
<gene>
    <name evidence="6" type="ORF">C8P66_11784</name>
</gene>
<comment type="cofactor">
    <cofactor evidence="1">
        <name>pyridoxal 5'-phosphate</name>
        <dbReference type="ChEBI" id="CHEBI:597326"/>
    </cofactor>
</comment>
<dbReference type="PANTHER" id="PTHR43094:SF1">
    <property type="entry name" value="AMINOTRANSFERASE CLASS-III"/>
    <property type="match status" value="1"/>
</dbReference>
<dbReference type="OrthoDB" id="9801834at2"/>
<accession>A0A2W7IAA9</accession>
<protein>
    <submittedName>
        <fullName evidence="6">Adenosylmethionine-8-amino-7-oxononanoate aminotransferase</fullName>
    </submittedName>
</protein>
<dbReference type="RefSeq" id="WP_111399152.1">
    <property type="nucleotide sequence ID" value="NZ_QKYU01000017.1"/>
</dbReference>
<evidence type="ECO:0000313" key="7">
    <source>
        <dbReference type="Proteomes" id="UP000249688"/>
    </source>
</evidence>
<evidence type="ECO:0000313" key="6">
    <source>
        <dbReference type="EMBL" id="PZW43058.1"/>
    </source>
</evidence>
<dbReference type="FunFam" id="3.40.640.10:FF:000004">
    <property type="entry name" value="Acetylornithine aminotransferase"/>
    <property type="match status" value="1"/>
</dbReference>
<evidence type="ECO:0000256" key="5">
    <source>
        <dbReference type="RuleBase" id="RU003560"/>
    </source>
</evidence>
<dbReference type="InterPro" id="IPR005814">
    <property type="entry name" value="Aminotrans_3"/>
</dbReference>
<dbReference type="EMBL" id="QKYU01000017">
    <property type="protein sequence ID" value="PZW43058.1"/>
    <property type="molecule type" value="Genomic_DNA"/>
</dbReference>
<dbReference type="AlphaFoldDB" id="A0A2W7IAA9"/>
<dbReference type="PANTHER" id="PTHR43094">
    <property type="entry name" value="AMINOTRANSFERASE"/>
    <property type="match status" value="1"/>
</dbReference>
<dbReference type="GO" id="GO:0005829">
    <property type="term" value="C:cytosol"/>
    <property type="evidence" value="ECO:0007669"/>
    <property type="project" value="TreeGrafter"/>
</dbReference>
<dbReference type="Proteomes" id="UP000249688">
    <property type="component" value="Unassembled WGS sequence"/>
</dbReference>
<dbReference type="InterPro" id="IPR015422">
    <property type="entry name" value="PyrdxlP-dep_Trfase_small"/>
</dbReference>
<evidence type="ECO:0000256" key="4">
    <source>
        <dbReference type="ARBA" id="ARBA00022898"/>
    </source>
</evidence>
<keyword evidence="3 6" id="KW-0032">Aminotransferase</keyword>
<dbReference type="Pfam" id="PF00202">
    <property type="entry name" value="Aminotran_3"/>
    <property type="match status" value="1"/>
</dbReference>
<dbReference type="CDD" id="cd00610">
    <property type="entry name" value="OAT_like"/>
    <property type="match status" value="1"/>
</dbReference>